<protein>
    <submittedName>
        <fullName evidence="1">Uncharacterized protein</fullName>
    </submittedName>
</protein>
<organism evidence="1 2">
    <name type="scientific">Botryobasidium botryosum (strain FD-172 SS1)</name>
    <dbReference type="NCBI Taxonomy" id="930990"/>
    <lineage>
        <taxon>Eukaryota</taxon>
        <taxon>Fungi</taxon>
        <taxon>Dikarya</taxon>
        <taxon>Basidiomycota</taxon>
        <taxon>Agaricomycotina</taxon>
        <taxon>Agaricomycetes</taxon>
        <taxon>Cantharellales</taxon>
        <taxon>Botryobasidiaceae</taxon>
        <taxon>Botryobasidium</taxon>
    </lineage>
</organism>
<name>A0A067MDH6_BOTB1</name>
<gene>
    <name evidence="1" type="ORF">BOTBODRAFT_409816</name>
</gene>
<reference evidence="2" key="1">
    <citation type="journal article" date="2014" name="Proc. Natl. Acad. Sci. U.S.A.">
        <title>Extensive sampling of basidiomycete genomes demonstrates inadequacy of the white-rot/brown-rot paradigm for wood decay fungi.</title>
        <authorList>
            <person name="Riley R."/>
            <person name="Salamov A.A."/>
            <person name="Brown D.W."/>
            <person name="Nagy L.G."/>
            <person name="Floudas D."/>
            <person name="Held B.W."/>
            <person name="Levasseur A."/>
            <person name="Lombard V."/>
            <person name="Morin E."/>
            <person name="Otillar R."/>
            <person name="Lindquist E.A."/>
            <person name="Sun H."/>
            <person name="LaButti K.M."/>
            <person name="Schmutz J."/>
            <person name="Jabbour D."/>
            <person name="Luo H."/>
            <person name="Baker S.E."/>
            <person name="Pisabarro A.G."/>
            <person name="Walton J.D."/>
            <person name="Blanchette R.A."/>
            <person name="Henrissat B."/>
            <person name="Martin F."/>
            <person name="Cullen D."/>
            <person name="Hibbett D.S."/>
            <person name="Grigoriev I.V."/>
        </authorList>
    </citation>
    <scope>NUCLEOTIDE SEQUENCE [LARGE SCALE GENOMIC DNA]</scope>
    <source>
        <strain evidence="2">FD-172 SS1</strain>
    </source>
</reference>
<dbReference type="InParanoid" id="A0A067MDH6"/>
<dbReference type="AlphaFoldDB" id="A0A067MDH6"/>
<keyword evidence="2" id="KW-1185">Reference proteome</keyword>
<sequence>MRQTGDSHNASCEKIQIGEISRKKCSVGRHELWLTFREMQCSEHFGREVKLRAMAAFVLAYHTGVRSCSLCTPSAALRLFPVLGAICPSPTSNGCSSGFLATFAISAYPTCPALSWRTYGQSRGVHCSKIALQNQPCAPHYRLSSSYLCLHSGFILRP</sequence>
<dbReference type="HOGENOM" id="CLU_1669105_0_0_1"/>
<evidence type="ECO:0000313" key="2">
    <source>
        <dbReference type="Proteomes" id="UP000027195"/>
    </source>
</evidence>
<evidence type="ECO:0000313" key="1">
    <source>
        <dbReference type="EMBL" id="KDQ12755.1"/>
    </source>
</evidence>
<proteinExistence type="predicted"/>
<dbReference type="EMBL" id="KL198048">
    <property type="protein sequence ID" value="KDQ12755.1"/>
    <property type="molecule type" value="Genomic_DNA"/>
</dbReference>
<dbReference type="Proteomes" id="UP000027195">
    <property type="component" value="Unassembled WGS sequence"/>
</dbReference>
<accession>A0A067MDH6</accession>